<evidence type="ECO:0000313" key="2">
    <source>
        <dbReference type="Proteomes" id="UP000630660"/>
    </source>
</evidence>
<dbReference type="PROSITE" id="PS51257">
    <property type="entry name" value="PROKAR_LIPOPROTEIN"/>
    <property type="match status" value="1"/>
</dbReference>
<dbReference type="Gene3D" id="2.60.40.10">
    <property type="entry name" value="Immunoglobulins"/>
    <property type="match status" value="2"/>
</dbReference>
<reference evidence="1" key="1">
    <citation type="submission" date="2019-11" db="EMBL/GenBank/DDBJ databases">
        <title>Microbial mats filling the niche in hypersaline microbial mats.</title>
        <authorList>
            <person name="Wong H.L."/>
            <person name="Macleod F.I."/>
            <person name="White R.A. III"/>
            <person name="Burns B.P."/>
        </authorList>
    </citation>
    <scope>NUCLEOTIDE SEQUENCE</scope>
    <source>
        <strain evidence="1">Bin_327</strain>
    </source>
</reference>
<sequence>MKEIQTIRAIALVAALLLSCTSLERPELVYPVEGEELLIANPTFIWHKVADARYYSISISANPDFSDAIDTLVFDDTSFVLTDTLGLNTEYFWKVYANNTQGGMSDASLIETFKVKAGVELLTPRTSDSTAWPVFSWEGYPGASTYVFQFSLYADFRNSILDTPLVEKTCQLTESLEPATYYWRVRALSAEDSISAWSKVRRLVSYRISASYFPVQLGSQMHYTLYHLEGKGEGWAPYALFDTTVNKSEDVTFTVSDSFRMEGRLYWVLSNEYLDIGDTFSQTSDSIFSPIYFLGMIYPSSEDEFLTPVKKPMEVIYDSSGITLTWVTGDRGLSGYDSIGVKRVMGEGVIRQVRFISDVPDTGDDIFNWLIDSLELR</sequence>
<dbReference type="InterPro" id="IPR013783">
    <property type="entry name" value="Ig-like_fold"/>
</dbReference>
<dbReference type="AlphaFoldDB" id="A0A9D5KBG8"/>
<accession>A0A9D5KBG8</accession>
<evidence type="ECO:0008006" key="3">
    <source>
        <dbReference type="Google" id="ProtNLM"/>
    </source>
</evidence>
<name>A0A9D5KBG8_UNCW3</name>
<dbReference type="EMBL" id="WJKJ01000257">
    <property type="protein sequence ID" value="MBD3365095.1"/>
    <property type="molecule type" value="Genomic_DNA"/>
</dbReference>
<proteinExistence type="predicted"/>
<gene>
    <name evidence="1" type="ORF">GF359_07755</name>
</gene>
<protein>
    <recommendedName>
        <fullName evidence="3">Fibronectin type-III domain-containing protein</fullName>
    </recommendedName>
</protein>
<evidence type="ECO:0000313" key="1">
    <source>
        <dbReference type="EMBL" id="MBD3365095.1"/>
    </source>
</evidence>
<comment type="caution">
    <text evidence="1">The sequence shown here is derived from an EMBL/GenBank/DDBJ whole genome shotgun (WGS) entry which is preliminary data.</text>
</comment>
<dbReference type="Proteomes" id="UP000630660">
    <property type="component" value="Unassembled WGS sequence"/>
</dbReference>
<organism evidence="1 2">
    <name type="scientific">candidate division WOR-3 bacterium</name>
    <dbReference type="NCBI Taxonomy" id="2052148"/>
    <lineage>
        <taxon>Bacteria</taxon>
        <taxon>Bacteria division WOR-3</taxon>
    </lineage>
</organism>